<evidence type="ECO:0000313" key="9">
    <source>
        <dbReference type="Proteomes" id="UP001515480"/>
    </source>
</evidence>
<dbReference type="SUPFAM" id="SSF103473">
    <property type="entry name" value="MFS general substrate transporter"/>
    <property type="match status" value="1"/>
</dbReference>
<comment type="caution">
    <text evidence="8">The sequence shown here is derived from an EMBL/GenBank/DDBJ whole genome shotgun (WGS) entry which is preliminary data.</text>
</comment>
<dbReference type="AlphaFoldDB" id="A0AB34JBC2"/>
<feature type="transmembrane region" description="Helical" evidence="6">
    <location>
        <begin position="325"/>
        <end position="344"/>
    </location>
</feature>
<dbReference type="InterPro" id="IPR011701">
    <property type="entry name" value="MFS"/>
</dbReference>
<evidence type="ECO:0000256" key="2">
    <source>
        <dbReference type="ARBA" id="ARBA00022448"/>
    </source>
</evidence>
<feature type="signal peptide" evidence="7">
    <location>
        <begin position="1"/>
        <end position="28"/>
    </location>
</feature>
<name>A0AB34JBC2_PRYPA</name>
<sequence>MEDPPPRCNVKRCLVILLLGNLLTPLDTQAPTPVLPVLLTEDLGLPVVSVGRLFALMTFGALISFAMLLLMAKKMTPRHILLIDFSIRFLSGCLYLAALAIPGGHAWTIPLLYTSRFMYGLSLNSFALPTSWIGVRMPVKERQGAVVATGALLGLGIAFGPVLGAALVSIMPTTWMGYQAMGYFTLLESAFLWILVFTRFDDDEVMPTAKQEEVTTTSEAIEEASKVKFIIRASIWASFFLTMGQVAGFEALFSLAILHSYGWREASALPPWITFGVVITSAFVLFKPLNDKFNKAKLAFGCSAGCALVLALVNFFNFSEPVPRWQVFLGLLGNGPALFLITLFQTTVSTRVPRDQQVWANSTLQFMGQLGRGIGPVVSTAWYQFFTNQFGRSGGMNAAGLNFAFFLILGLSFAFSRFTTYFGKFNAPSAQEEREGASKQMM</sequence>
<feature type="transmembrane region" description="Helical" evidence="6">
    <location>
        <begin position="145"/>
        <end position="168"/>
    </location>
</feature>
<dbReference type="Pfam" id="PF07690">
    <property type="entry name" value="MFS_1"/>
    <property type="match status" value="1"/>
</dbReference>
<gene>
    <name evidence="8" type="ORF">AB1Y20_003189</name>
</gene>
<feature type="transmembrane region" description="Helical" evidence="6">
    <location>
        <begin position="298"/>
        <end position="319"/>
    </location>
</feature>
<dbReference type="InterPro" id="IPR051068">
    <property type="entry name" value="MFS_Domain-Containing_Protein"/>
</dbReference>
<dbReference type="EMBL" id="JBGBPQ010000010">
    <property type="protein sequence ID" value="KAL1518916.1"/>
    <property type="molecule type" value="Genomic_DNA"/>
</dbReference>
<keyword evidence="4 6" id="KW-1133">Transmembrane helix</keyword>
<feature type="transmembrane region" description="Helical" evidence="6">
    <location>
        <begin position="269"/>
        <end position="286"/>
    </location>
</feature>
<reference evidence="8 9" key="1">
    <citation type="journal article" date="2024" name="Science">
        <title>Giant polyketide synthase enzymes in the biosynthesis of giant marine polyether toxins.</title>
        <authorList>
            <person name="Fallon T.R."/>
            <person name="Shende V.V."/>
            <person name="Wierzbicki I.H."/>
            <person name="Pendleton A.L."/>
            <person name="Watervoot N.F."/>
            <person name="Auber R.P."/>
            <person name="Gonzalez D.J."/>
            <person name="Wisecaver J.H."/>
            <person name="Moore B.S."/>
        </authorList>
    </citation>
    <scope>NUCLEOTIDE SEQUENCE [LARGE SCALE GENOMIC DNA]</scope>
    <source>
        <strain evidence="8 9">12B1</strain>
    </source>
</reference>
<feature type="transmembrane region" description="Helical" evidence="6">
    <location>
        <begin position="399"/>
        <end position="418"/>
    </location>
</feature>
<protein>
    <recommendedName>
        <fullName evidence="10">Major facilitator superfamily (MFS) profile domain-containing protein</fullName>
    </recommendedName>
</protein>
<dbReference type="InterPro" id="IPR036259">
    <property type="entry name" value="MFS_trans_sf"/>
</dbReference>
<keyword evidence="5 6" id="KW-0472">Membrane</keyword>
<dbReference type="GO" id="GO:0005765">
    <property type="term" value="C:lysosomal membrane"/>
    <property type="evidence" value="ECO:0007669"/>
    <property type="project" value="TreeGrafter"/>
</dbReference>
<dbReference type="Gene3D" id="1.20.1250.20">
    <property type="entry name" value="MFS general substrate transporter like domains"/>
    <property type="match status" value="1"/>
</dbReference>
<keyword evidence="7" id="KW-0732">Signal</keyword>
<dbReference type="GO" id="GO:0022857">
    <property type="term" value="F:transmembrane transporter activity"/>
    <property type="evidence" value="ECO:0007669"/>
    <property type="project" value="InterPro"/>
</dbReference>
<accession>A0AB34JBC2</accession>
<evidence type="ECO:0000256" key="4">
    <source>
        <dbReference type="ARBA" id="ARBA00022989"/>
    </source>
</evidence>
<dbReference type="Proteomes" id="UP001515480">
    <property type="component" value="Unassembled WGS sequence"/>
</dbReference>
<keyword evidence="2" id="KW-0813">Transport</keyword>
<keyword evidence="9" id="KW-1185">Reference proteome</keyword>
<proteinExistence type="predicted"/>
<evidence type="ECO:0008006" key="10">
    <source>
        <dbReference type="Google" id="ProtNLM"/>
    </source>
</evidence>
<evidence type="ECO:0000256" key="1">
    <source>
        <dbReference type="ARBA" id="ARBA00004127"/>
    </source>
</evidence>
<feature type="transmembrane region" description="Helical" evidence="6">
    <location>
        <begin position="79"/>
        <end position="101"/>
    </location>
</feature>
<evidence type="ECO:0000256" key="6">
    <source>
        <dbReference type="SAM" id="Phobius"/>
    </source>
</evidence>
<dbReference type="GO" id="GO:0012505">
    <property type="term" value="C:endomembrane system"/>
    <property type="evidence" value="ECO:0007669"/>
    <property type="project" value="UniProtKB-SubCell"/>
</dbReference>
<dbReference type="PANTHER" id="PTHR23510">
    <property type="entry name" value="INNER MEMBRANE TRANSPORT PROTEIN YAJR"/>
    <property type="match status" value="1"/>
</dbReference>
<dbReference type="PANTHER" id="PTHR23510:SF3">
    <property type="entry name" value="MAJOR FACILITATOR SUPERFAMILY DOMAIN-CONTAINING PROTEIN 8"/>
    <property type="match status" value="1"/>
</dbReference>
<comment type="subcellular location">
    <subcellularLocation>
        <location evidence="1">Endomembrane system</location>
        <topology evidence="1">Multi-pass membrane protein</topology>
    </subcellularLocation>
</comment>
<feature type="transmembrane region" description="Helical" evidence="6">
    <location>
        <begin position="53"/>
        <end position="72"/>
    </location>
</feature>
<feature type="chain" id="PRO_5044263662" description="Major facilitator superfamily (MFS) profile domain-containing protein" evidence="7">
    <location>
        <begin position="29"/>
        <end position="442"/>
    </location>
</feature>
<feature type="transmembrane region" description="Helical" evidence="6">
    <location>
        <begin position="113"/>
        <end position="133"/>
    </location>
</feature>
<feature type="transmembrane region" description="Helical" evidence="6">
    <location>
        <begin position="180"/>
        <end position="200"/>
    </location>
</feature>
<keyword evidence="3 6" id="KW-0812">Transmembrane</keyword>
<feature type="transmembrane region" description="Helical" evidence="6">
    <location>
        <begin position="235"/>
        <end position="257"/>
    </location>
</feature>
<organism evidence="8 9">
    <name type="scientific">Prymnesium parvum</name>
    <name type="common">Toxic golden alga</name>
    <dbReference type="NCBI Taxonomy" id="97485"/>
    <lineage>
        <taxon>Eukaryota</taxon>
        <taxon>Haptista</taxon>
        <taxon>Haptophyta</taxon>
        <taxon>Prymnesiophyceae</taxon>
        <taxon>Prymnesiales</taxon>
        <taxon>Prymnesiaceae</taxon>
        <taxon>Prymnesium</taxon>
    </lineage>
</organism>
<evidence type="ECO:0000313" key="8">
    <source>
        <dbReference type="EMBL" id="KAL1518916.1"/>
    </source>
</evidence>
<evidence type="ECO:0000256" key="7">
    <source>
        <dbReference type="SAM" id="SignalP"/>
    </source>
</evidence>
<evidence type="ECO:0000256" key="3">
    <source>
        <dbReference type="ARBA" id="ARBA00022692"/>
    </source>
</evidence>
<evidence type="ECO:0000256" key="5">
    <source>
        <dbReference type="ARBA" id="ARBA00023136"/>
    </source>
</evidence>